<dbReference type="RefSeq" id="WP_196147595.1">
    <property type="nucleotide sequence ID" value="NZ_JADMLG010000001.1"/>
</dbReference>
<organism evidence="2 3">
    <name type="scientific">Nocardia bovistercoris</name>
    <dbReference type="NCBI Taxonomy" id="2785916"/>
    <lineage>
        <taxon>Bacteria</taxon>
        <taxon>Bacillati</taxon>
        <taxon>Actinomycetota</taxon>
        <taxon>Actinomycetes</taxon>
        <taxon>Mycobacteriales</taxon>
        <taxon>Nocardiaceae</taxon>
        <taxon>Nocardia</taxon>
    </lineage>
</organism>
<reference evidence="2" key="1">
    <citation type="submission" date="2020-11" db="EMBL/GenBank/DDBJ databases">
        <title>Nocardia NEAU-351.nov., a novel actinomycete isolated from the cow dung.</title>
        <authorList>
            <person name="Zhang X."/>
        </authorList>
    </citation>
    <scope>NUCLEOTIDE SEQUENCE</scope>
    <source>
        <strain evidence="2">NEAU-351</strain>
    </source>
</reference>
<accession>A0A931I772</accession>
<proteinExistence type="predicted"/>
<dbReference type="AlphaFoldDB" id="A0A931I772"/>
<keyword evidence="3" id="KW-1185">Reference proteome</keyword>
<feature type="signal peptide" evidence="1">
    <location>
        <begin position="1"/>
        <end position="35"/>
    </location>
</feature>
<evidence type="ECO:0000313" key="3">
    <source>
        <dbReference type="Proteomes" id="UP000655751"/>
    </source>
</evidence>
<gene>
    <name evidence="2" type="ORF">IT779_03355</name>
</gene>
<dbReference type="PROSITE" id="PS51257">
    <property type="entry name" value="PROKAR_LIPOPROTEIN"/>
    <property type="match status" value="1"/>
</dbReference>
<keyword evidence="1" id="KW-0732">Signal</keyword>
<protein>
    <submittedName>
        <fullName evidence="2">Uncharacterized protein</fullName>
    </submittedName>
</protein>
<feature type="chain" id="PRO_5039359315" evidence="1">
    <location>
        <begin position="36"/>
        <end position="135"/>
    </location>
</feature>
<dbReference type="Proteomes" id="UP000655751">
    <property type="component" value="Unassembled WGS sequence"/>
</dbReference>
<dbReference type="Gene3D" id="2.60.120.380">
    <property type="match status" value="1"/>
</dbReference>
<dbReference type="EMBL" id="JADMLG010000001">
    <property type="protein sequence ID" value="MBH0775321.1"/>
    <property type="molecule type" value="Genomic_DNA"/>
</dbReference>
<comment type="caution">
    <text evidence="2">The sequence shown here is derived from an EMBL/GenBank/DDBJ whole genome shotgun (WGS) entry which is preliminary data.</text>
</comment>
<sequence length="135" mass="13992">MAITTARPFRAAALALTSVAAACALAIGGAGAAQAVGYQGEIRFAPGASSAVVDGAIVRGDADHYYLEARRGQVMTVSTWALEGNVNFSVSGPDGPTLVVADHSTDITLPRDGYYRVTVAPTRGNATYTLYVEIR</sequence>
<evidence type="ECO:0000256" key="1">
    <source>
        <dbReference type="SAM" id="SignalP"/>
    </source>
</evidence>
<evidence type="ECO:0000313" key="2">
    <source>
        <dbReference type="EMBL" id="MBH0775321.1"/>
    </source>
</evidence>
<name>A0A931I772_9NOCA</name>